<sequence>MFDKLAKLHSYYAEEAHHQRGKVASSERHFMQIHLEQGLVLEKSGNLDVWEGPMHSTVNGLDGSADNDEPMSGVTVSGMWSAHSKKRKVMTLLLRQLVKAALDCIVPQEVVDMVDVVKVPS</sequence>
<keyword evidence="2" id="KW-1185">Reference proteome</keyword>
<gene>
    <name evidence="1" type="ORF">F5050DRAFT_1713969</name>
</gene>
<evidence type="ECO:0000313" key="1">
    <source>
        <dbReference type="EMBL" id="KAJ3994107.1"/>
    </source>
</evidence>
<reference evidence="1" key="1">
    <citation type="submission" date="2022-08" db="EMBL/GenBank/DDBJ databases">
        <authorList>
            <consortium name="DOE Joint Genome Institute"/>
            <person name="Min B."/>
            <person name="Riley R."/>
            <person name="Sierra-Patev S."/>
            <person name="Naranjo-Ortiz M."/>
            <person name="Looney B."/>
            <person name="Konkel Z."/>
            <person name="Slot J.C."/>
            <person name="Sakamoto Y."/>
            <person name="Steenwyk J.L."/>
            <person name="Rokas A."/>
            <person name="Carro J."/>
            <person name="Camarero S."/>
            <person name="Ferreira P."/>
            <person name="Molpeceres G."/>
            <person name="Ruiz-Duenas F.J."/>
            <person name="Serrano A."/>
            <person name="Henrissat B."/>
            <person name="Drula E."/>
            <person name="Hughes K.W."/>
            <person name="Mata J.L."/>
            <person name="Ishikawa N.K."/>
            <person name="Vargas-Isla R."/>
            <person name="Ushijima S."/>
            <person name="Smith C.A."/>
            <person name="Ahrendt S."/>
            <person name="Andreopoulos W."/>
            <person name="He G."/>
            <person name="Labutti K."/>
            <person name="Lipzen A."/>
            <person name="Ng V."/>
            <person name="Sandor L."/>
            <person name="Barry K."/>
            <person name="Martinez A.T."/>
            <person name="Xiao Y."/>
            <person name="Gibbons J.G."/>
            <person name="Terashima K."/>
            <person name="Hibbett D.S."/>
            <person name="Grigoriev I.V."/>
        </authorList>
    </citation>
    <scope>NUCLEOTIDE SEQUENCE</scope>
    <source>
        <strain evidence="1">TFB10827</strain>
    </source>
</reference>
<evidence type="ECO:0000313" key="2">
    <source>
        <dbReference type="Proteomes" id="UP001163828"/>
    </source>
</evidence>
<name>A0ABQ8Q6G3_9AGAR</name>
<comment type="caution">
    <text evidence="1">The sequence shown here is derived from an EMBL/GenBank/DDBJ whole genome shotgun (WGS) entry which is preliminary data.</text>
</comment>
<protein>
    <submittedName>
        <fullName evidence="1">Uncharacterized protein</fullName>
    </submittedName>
</protein>
<organism evidence="1 2">
    <name type="scientific">Lentinula boryana</name>
    <dbReference type="NCBI Taxonomy" id="40481"/>
    <lineage>
        <taxon>Eukaryota</taxon>
        <taxon>Fungi</taxon>
        <taxon>Dikarya</taxon>
        <taxon>Basidiomycota</taxon>
        <taxon>Agaricomycotina</taxon>
        <taxon>Agaricomycetes</taxon>
        <taxon>Agaricomycetidae</taxon>
        <taxon>Agaricales</taxon>
        <taxon>Marasmiineae</taxon>
        <taxon>Omphalotaceae</taxon>
        <taxon>Lentinula</taxon>
    </lineage>
</organism>
<accession>A0ABQ8Q6G3</accession>
<dbReference type="EMBL" id="MU790723">
    <property type="protein sequence ID" value="KAJ3994107.1"/>
    <property type="molecule type" value="Genomic_DNA"/>
</dbReference>
<dbReference type="Proteomes" id="UP001163828">
    <property type="component" value="Unassembled WGS sequence"/>
</dbReference>
<proteinExistence type="predicted"/>